<dbReference type="Gene3D" id="3.40.50.12780">
    <property type="entry name" value="N-terminal domain of ligase-like"/>
    <property type="match status" value="1"/>
</dbReference>
<evidence type="ECO:0000313" key="9">
    <source>
        <dbReference type="Proteomes" id="UP000228380"/>
    </source>
</evidence>
<comment type="catalytic activity">
    <reaction evidence="5">
        <text>(E)-4-coumarate + ATP + CoA = (E)-4-coumaroyl-CoA + AMP + diphosphate</text>
        <dbReference type="Rhea" id="RHEA:19641"/>
        <dbReference type="ChEBI" id="CHEBI:12876"/>
        <dbReference type="ChEBI" id="CHEBI:30616"/>
        <dbReference type="ChEBI" id="CHEBI:33019"/>
        <dbReference type="ChEBI" id="CHEBI:57287"/>
        <dbReference type="ChEBI" id="CHEBI:85008"/>
        <dbReference type="ChEBI" id="CHEBI:456215"/>
        <dbReference type="EC" id="6.2.1.12"/>
    </reaction>
    <physiologicalReaction direction="left-to-right" evidence="5">
        <dbReference type="Rhea" id="RHEA:19642"/>
    </physiologicalReaction>
</comment>
<keyword evidence="4" id="KW-0067">ATP-binding</keyword>
<dbReference type="SUPFAM" id="SSF56801">
    <property type="entry name" value="Acetyl-CoA synthetase-like"/>
    <property type="match status" value="1"/>
</dbReference>
<dbReference type="EC" id="6.2.1.12" evidence="2"/>
<dbReference type="GO" id="GO:0005524">
    <property type="term" value="F:ATP binding"/>
    <property type="evidence" value="ECO:0007669"/>
    <property type="project" value="UniProtKB-KW"/>
</dbReference>
<accession>A0A8B8ZBV5</accession>
<reference evidence="10" key="2">
    <citation type="submission" date="2025-08" db="UniProtKB">
        <authorList>
            <consortium name="RefSeq"/>
        </authorList>
    </citation>
    <scope>IDENTIFICATION</scope>
    <source>
        <tissue evidence="10">Young leaves</tissue>
    </source>
</reference>
<sequence length="542" mass="58134">MEDSSLIRREESGFFCPSTGIYNSSWSSSLPPTPSLSLPEFLLSHLATSSPSKPAFIDAATGAGLTYADLRALAAAAASALAALGVCGGDVVLVVSPNSLHFPALALAVMSLGAILSTANFLLTRPEIQSQVQDSNPALIITTADLAPKLDGLIPRPLTLIEQFLASLSIDQTAPVEFPGVSPADPAALMYSSGTTGKSKGVVISHGNLVAMANVLRHVWGREEVHACVVPLFHMFGFSVFVCGAVAAGATVVVLHRYALEELLMAVEEHRVTLLPAAPPMVVQLARSCGVARGYDLRSLKEVICSGAPLGRDHMERFADAYPGIALSQCYGLTETSGPITVCHGLKDRFQISIGRLIPTVEAKIVDVSTRKALPPNEHGELLVRGPPVMQGYLKNQEATSLAIDEEGWLHTGDLCYIDREGLVYVVDRIKELIKYKAYQVAPAELEEVLSTHPEILDVAVTQYPDEVAGEIPMACIVRKAGSKIKGGDIISFMENKVAPYKKIRKVLFVESIPRSPSGKILRRHLKARVMQHQKPGISARL</sequence>
<dbReference type="Pfam" id="PF13193">
    <property type="entry name" value="AMP-binding_C"/>
    <property type="match status" value="1"/>
</dbReference>
<dbReference type="KEGG" id="pda:103707031"/>
<dbReference type="PANTHER" id="PTHR24096:SF338">
    <property type="entry name" value="4-COUMARATE--COA LIGASE-LIKE 8-RELATED"/>
    <property type="match status" value="1"/>
</dbReference>
<feature type="domain" description="AMP-dependent synthetase/ligase" evidence="7">
    <location>
        <begin position="47"/>
        <end position="394"/>
    </location>
</feature>
<evidence type="ECO:0000256" key="2">
    <source>
        <dbReference type="ARBA" id="ARBA00012959"/>
    </source>
</evidence>
<gene>
    <name evidence="10" type="primary">LOC103707031</name>
</gene>
<dbReference type="InterPro" id="IPR025110">
    <property type="entry name" value="AMP-bd_C"/>
</dbReference>
<dbReference type="GO" id="GO:0016207">
    <property type="term" value="F:4-coumarate-CoA ligase activity"/>
    <property type="evidence" value="ECO:0007669"/>
    <property type="project" value="UniProtKB-EC"/>
</dbReference>
<evidence type="ECO:0000313" key="10">
    <source>
        <dbReference type="RefSeq" id="XP_038971575.1"/>
    </source>
</evidence>
<feature type="transmembrane region" description="Helical" evidence="6">
    <location>
        <begin position="72"/>
        <end position="96"/>
    </location>
</feature>
<dbReference type="Proteomes" id="UP000228380">
    <property type="component" value="Chromosome 18"/>
</dbReference>
<evidence type="ECO:0000259" key="8">
    <source>
        <dbReference type="Pfam" id="PF13193"/>
    </source>
</evidence>
<keyword evidence="6" id="KW-0472">Membrane</keyword>
<dbReference type="PANTHER" id="PTHR24096">
    <property type="entry name" value="LONG-CHAIN-FATTY-ACID--COA LIGASE"/>
    <property type="match status" value="1"/>
</dbReference>
<evidence type="ECO:0000256" key="1">
    <source>
        <dbReference type="ARBA" id="ARBA00006432"/>
    </source>
</evidence>
<evidence type="ECO:0000256" key="5">
    <source>
        <dbReference type="ARBA" id="ARBA00034252"/>
    </source>
</evidence>
<comment type="similarity">
    <text evidence="1">Belongs to the ATP-dependent AMP-binding enzyme family.</text>
</comment>
<dbReference type="InterPro" id="IPR000873">
    <property type="entry name" value="AMP-dep_synth/lig_dom"/>
</dbReference>
<keyword evidence="6" id="KW-0812">Transmembrane</keyword>
<feature type="transmembrane region" description="Helical" evidence="6">
    <location>
        <begin position="102"/>
        <end position="123"/>
    </location>
</feature>
<dbReference type="PROSITE" id="PS00455">
    <property type="entry name" value="AMP_BINDING"/>
    <property type="match status" value="1"/>
</dbReference>
<dbReference type="InterPro" id="IPR042099">
    <property type="entry name" value="ANL_N_sf"/>
</dbReference>
<dbReference type="GO" id="GO:0005777">
    <property type="term" value="C:peroxisome"/>
    <property type="evidence" value="ECO:0007669"/>
    <property type="project" value="TreeGrafter"/>
</dbReference>
<feature type="domain" description="AMP-binding enzyme C-terminal" evidence="8">
    <location>
        <begin position="445"/>
        <end position="520"/>
    </location>
</feature>
<dbReference type="GeneID" id="103707031"/>
<evidence type="ECO:0000256" key="4">
    <source>
        <dbReference type="ARBA" id="ARBA00022840"/>
    </source>
</evidence>
<dbReference type="InterPro" id="IPR020845">
    <property type="entry name" value="AMP-binding_CS"/>
</dbReference>
<dbReference type="GO" id="GO:0009698">
    <property type="term" value="P:phenylpropanoid metabolic process"/>
    <property type="evidence" value="ECO:0007669"/>
    <property type="project" value="UniProtKB-ARBA"/>
</dbReference>
<evidence type="ECO:0000256" key="3">
    <source>
        <dbReference type="ARBA" id="ARBA00022598"/>
    </source>
</evidence>
<dbReference type="AlphaFoldDB" id="A0A8B8ZBV5"/>
<dbReference type="Pfam" id="PF00501">
    <property type="entry name" value="AMP-binding"/>
    <property type="match status" value="1"/>
</dbReference>
<reference evidence="9" key="1">
    <citation type="journal article" date="2019" name="Nat. Commun.">
        <title>Genome-wide association mapping of date palm fruit traits.</title>
        <authorList>
            <person name="Hazzouri K.M."/>
            <person name="Gros-Balthazard M."/>
            <person name="Flowers J.M."/>
            <person name="Copetti D."/>
            <person name="Lemansour A."/>
            <person name="Lebrun M."/>
            <person name="Masmoudi K."/>
            <person name="Ferrand S."/>
            <person name="Dhar M.I."/>
            <person name="Fresquez Z.A."/>
            <person name="Rosas U."/>
            <person name="Zhang J."/>
            <person name="Talag J."/>
            <person name="Lee S."/>
            <person name="Kudrna D."/>
            <person name="Powell R.F."/>
            <person name="Leitch I.J."/>
            <person name="Krueger R.R."/>
            <person name="Wing R.A."/>
            <person name="Amiri K.M.A."/>
            <person name="Purugganan M.D."/>
        </authorList>
    </citation>
    <scope>NUCLEOTIDE SEQUENCE [LARGE SCALE GENOMIC DNA]</scope>
    <source>
        <strain evidence="9">cv. Khalas</strain>
    </source>
</reference>
<dbReference type="InterPro" id="IPR045851">
    <property type="entry name" value="AMP-bd_C_sf"/>
</dbReference>
<dbReference type="OrthoDB" id="10253869at2759"/>
<keyword evidence="4" id="KW-0547">Nucleotide-binding</keyword>
<proteinExistence type="inferred from homology"/>
<keyword evidence="9" id="KW-1185">Reference proteome</keyword>
<keyword evidence="6" id="KW-1133">Transmembrane helix</keyword>
<evidence type="ECO:0000259" key="7">
    <source>
        <dbReference type="Pfam" id="PF00501"/>
    </source>
</evidence>
<dbReference type="Gene3D" id="3.30.300.30">
    <property type="match status" value="1"/>
</dbReference>
<dbReference type="FunFam" id="3.30.300.30:FF:000007">
    <property type="entry name" value="4-coumarate--CoA ligase 2"/>
    <property type="match status" value="1"/>
</dbReference>
<evidence type="ECO:0000256" key="6">
    <source>
        <dbReference type="SAM" id="Phobius"/>
    </source>
</evidence>
<dbReference type="GO" id="GO:0106290">
    <property type="term" value="F:trans-cinnamate-CoA ligase activity"/>
    <property type="evidence" value="ECO:0007669"/>
    <property type="project" value="UniProtKB-ARBA"/>
</dbReference>
<name>A0A8B8ZBV5_PHODC</name>
<organism evidence="9 10">
    <name type="scientific">Phoenix dactylifera</name>
    <name type="common">Date palm</name>
    <dbReference type="NCBI Taxonomy" id="42345"/>
    <lineage>
        <taxon>Eukaryota</taxon>
        <taxon>Viridiplantae</taxon>
        <taxon>Streptophyta</taxon>
        <taxon>Embryophyta</taxon>
        <taxon>Tracheophyta</taxon>
        <taxon>Spermatophyta</taxon>
        <taxon>Magnoliopsida</taxon>
        <taxon>Liliopsida</taxon>
        <taxon>Arecaceae</taxon>
        <taxon>Coryphoideae</taxon>
        <taxon>Phoeniceae</taxon>
        <taxon>Phoenix</taxon>
    </lineage>
</organism>
<keyword evidence="3" id="KW-0436">Ligase</keyword>
<protein>
    <recommendedName>
        <fullName evidence="2">4-coumarate--CoA ligase</fullName>
        <ecNumber evidence="2">6.2.1.12</ecNumber>
    </recommendedName>
</protein>
<feature type="transmembrane region" description="Helical" evidence="6">
    <location>
        <begin position="232"/>
        <end position="255"/>
    </location>
</feature>
<dbReference type="RefSeq" id="XP_038971575.1">
    <property type="nucleotide sequence ID" value="XM_039115647.1"/>
</dbReference>